<evidence type="ECO:0000256" key="1">
    <source>
        <dbReference type="ARBA" id="ARBA00004141"/>
    </source>
</evidence>
<gene>
    <name evidence="6" type="primary">AVEN_195439_1</name>
    <name evidence="6" type="ORF">NPIL_336961</name>
</gene>
<evidence type="ECO:0008006" key="8">
    <source>
        <dbReference type="Google" id="ProtNLM"/>
    </source>
</evidence>
<keyword evidence="7" id="KW-1185">Reference proteome</keyword>
<keyword evidence="2 5" id="KW-0812">Transmembrane</keyword>
<evidence type="ECO:0000313" key="7">
    <source>
        <dbReference type="Proteomes" id="UP000887013"/>
    </source>
</evidence>
<dbReference type="InterPro" id="IPR008952">
    <property type="entry name" value="Tetraspanin_EC2_sf"/>
</dbReference>
<feature type="transmembrane region" description="Helical" evidence="5">
    <location>
        <begin position="43"/>
        <end position="68"/>
    </location>
</feature>
<dbReference type="Proteomes" id="UP000887013">
    <property type="component" value="Unassembled WGS sequence"/>
</dbReference>
<feature type="transmembrane region" description="Helical" evidence="5">
    <location>
        <begin position="284"/>
        <end position="306"/>
    </location>
</feature>
<feature type="transmembrane region" description="Helical" evidence="5">
    <location>
        <begin position="128"/>
        <end position="159"/>
    </location>
</feature>
<dbReference type="GO" id="GO:0007601">
    <property type="term" value="P:visual perception"/>
    <property type="evidence" value="ECO:0007669"/>
    <property type="project" value="InterPro"/>
</dbReference>
<dbReference type="AlphaFoldDB" id="A0A8X6NUU6"/>
<evidence type="ECO:0000256" key="2">
    <source>
        <dbReference type="ARBA" id="ARBA00022692"/>
    </source>
</evidence>
<sequence>MGSDGDVDLYWSKSITSIQSDTGEENSIQYVLSFPISDNLQRIFVLMLIIGNFLSVNNGVVFIILGVYVKNTLESQMNFLQNYYHPRAIPTILIVTGLIMIATSFLGVKAAIGGHNIEESSEAKSAAFYFFMYWATACIAAYFILTAAFICFVEIYLLWNALGHGLLAGMGKYKRDEGIKNAIDQMQINYKCCGADNFTDWYNISWIDIEYIDLNDPNMNNNAKEDEYCGKDVPFSCCRMGELRPCVDKRIEDSSFHSKYTYPTDMTLNRIGCQEAVTNFLGHYVFSGIGGFVCVCLLIWIALVVISRYLQTALTQVSIGKLPVGWLIPYAKTYNAVQN</sequence>
<reference evidence="6" key="1">
    <citation type="submission" date="2020-08" db="EMBL/GenBank/DDBJ databases">
        <title>Multicomponent nature underlies the extraordinary mechanical properties of spider dragline silk.</title>
        <authorList>
            <person name="Kono N."/>
            <person name="Nakamura H."/>
            <person name="Mori M."/>
            <person name="Yoshida Y."/>
            <person name="Ohtoshi R."/>
            <person name="Malay A.D."/>
            <person name="Moran D.A.P."/>
            <person name="Tomita M."/>
            <person name="Numata K."/>
            <person name="Arakawa K."/>
        </authorList>
    </citation>
    <scope>NUCLEOTIDE SEQUENCE</scope>
</reference>
<accession>A0A8X6NUU6</accession>
<dbReference type="GO" id="GO:0005886">
    <property type="term" value="C:plasma membrane"/>
    <property type="evidence" value="ECO:0007669"/>
    <property type="project" value="TreeGrafter"/>
</dbReference>
<evidence type="ECO:0000256" key="4">
    <source>
        <dbReference type="ARBA" id="ARBA00023136"/>
    </source>
</evidence>
<dbReference type="PRINTS" id="PR00218">
    <property type="entry name" value="PERIPHERNRDS"/>
</dbReference>
<dbReference type="InterPro" id="IPR018499">
    <property type="entry name" value="Tetraspanin/Peripherin"/>
</dbReference>
<evidence type="ECO:0000256" key="5">
    <source>
        <dbReference type="SAM" id="Phobius"/>
    </source>
</evidence>
<dbReference type="SUPFAM" id="SSF48652">
    <property type="entry name" value="Tetraspanin"/>
    <property type="match status" value="1"/>
</dbReference>
<name>A0A8X6NUU6_NEPPI</name>
<keyword evidence="3 5" id="KW-1133">Transmembrane helix</keyword>
<dbReference type="OrthoDB" id="9836210at2759"/>
<dbReference type="Gene3D" id="1.10.1450.10">
    <property type="entry name" value="Tetraspanin"/>
    <property type="match status" value="1"/>
</dbReference>
<feature type="transmembrane region" description="Helical" evidence="5">
    <location>
        <begin position="88"/>
        <end position="108"/>
    </location>
</feature>
<evidence type="ECO:0000256" key="3">
    <source>
        <dbReference type="ARBA" id="ARBA00022989"/>
    </source>
</evidence>
<dbReference type="Pfam" id="PF00335">
    <property type="entry name" value="Tetraspanin"/>
    <property type="match status" value="1"/>
</dbReference>
<proteinExistence type="predicted"/>
<dbReference type="PANTHER" id="PTHR19282">
    <property type="entry name" value="TETRASPANIN"/>
    <property type="match status" value="1"/>
</dbReference>
<dbReference type="PANTHER" id="PTHR19282:SF544">
    <property type="entry name" value="TETRASPANIN"/>
    <property type="match status" value="1"/>
</dbReference>
<dbReference type="InterPro" id="IPR000830">
    <property type="entry name" value="Peripherin/rom-1"/>
</dbReference>
<comment type="subcellular location">
    <subcellularLocation>
        <location evidence="1">Membrane</location>
        <topology evidence="1">Multi-pass membrane protein</topology>
    </subcellularLocation>
</comment>
<comment type="caution">
    <text evidence="6">The sequence shown here is derived from an EMBL/GenBank/DDBJ whole genome shotgun (WGS) entry which is preliminary data.</text>
</comment>
<organism evidence="6 7">
    <name type="scientific">Nephila pilipes</name>
    <name type="common">Giant wood spider</name>
    <name type="synonym">Nephila maculata</name>
    <dbReference type="NCBI Taxonomy" id="299642"/>
    <lineage>
        <taxon>Eukaryota</taxon>
        <taxon>Metazoa</taxon>
        <taxon>Ecdysozoa</taxon>
        <taxon>Arthropoda</taxon>
        <taxon>Chelicerata</taxon>
        <taxon>Arachnida</taxon>
        <taxon>Araneae</taxon>
        <taxon>Araneomorphae</taxon>
        <taxon>Entelegynae</taxon>
        <taxon>Araneoidea</taxon>
        <taxon>Nephilidae</taxon>
        <taxon>Nephila</taxon>
    </lineage>
</organism>
<protein>
    <recommendedName>
        <fullName evidence="8">Tetraspanin</fullName>
    </recommendedName>
</protein>
<evidence type="ECO:0000313" key="6">
    <source>
        <dbReference type="EMBL" id="GFT36112.1"/>
    </source>
</evidence>
<dbReference type="EMBL" id="BMAW01062500">
    <property type="protein sequence ID" value="GFT36112.1"/>
    <property type="molecule type" value="Genomic_DNA"/>
</dbReference>
<keyword evidence="4 5" id="KW-0472">Membrane</keyword>